<evidence type="ECO:0000256" key="1">
    <source>
        <dbReference type="PIRSR" id="PIRSR005962-1"/>
    </source>
</evidence>
<protein>
    <submittedName>
        <fullName evidence="3">Peptidase M20</fullName>
    </submittedName>
</protein>
<comment type="cofactor">
    <cofactor evidence="1">
        <name>Mn(2+)</name>
        <dbReference type="ChEBI" id="CHEBI:29035"/>
    </cofactor>
    <text evidence="1">The Mn(2+) ion enhances activity.</text>
</comment>
<dbReference type="InterPro" id="IPR036264">
    <property type="entry name" value="Bact_exopeptidase_dim_dom"/>
</dbReference>
<reference evidence="3 4" key="1">
    <citation type="submission" date="2017-05" db="EMBL/GenBank/DDBJ databases">
        <title>Vagococcus spp. assemblies.</title>
        <authorList>
            <person name="Gulvik C.A."/>
        </authorList>
    </citation>
    <scope>NUCLEOTIDE SEQUENCE [LARGE SCALE GENOMIC DNA]</scope>
    <source>
        <strain evidence="3 4">CCUG 51432</strain>
    </source>
</reference>
<dbReference type="GO" id="GO:0046872">
    <property type="term" value="F:metal ion binding"/>
    <property type="evidence" value="ECO:0007669"/>
    <property type="project" value="UniProtKB-KW"/>
</dbReference>
<feature type="binding site" evidence="1">
    <location>
        <position position="89"/>
    </location>
    <ligand>
        <name>Mn(2+)</name>
        <dbReference type="ChEBI" id="CHEBI:29035"/>
        <label>2</label>
    </ligand>
</feature>
<feature type="binding site" evidence="1">
    <location>
        <position position="336"/>
    </location>
    <ligand>
        <name>Mn(2+)</name>
        <dbReference type="ChEBI" id="CHEBI:29035"/>
        <label>2</label>
    </ligand>
</feature>
<gene>
    <name evidence="3" type="ORF">CBF29_09855</name>
</gene>
<feature type="binding site" evidence="1">
    <location>
        <position position="87"/>
    </location>
    <ligand>
        <name>Mn(2+)</name>
        <dbReference type="ChEBI" id="CHEBI:29035"/>
        <label>2</label>
    </ligand>
</feature>
<feature type="domain" description="Peptidase M20 dimerisation" evidence="2">
    <location>
        <begin position="172"/>
        <end position="264"/>
    </location>
</feature>
<dbReference type="AlphaFoldDB" id="A0A430AQB0"/>
<comment type="caution">
    <text evidence="3">The sequence shown here is derived from an EMBL/GenBank/DDBJ whole genome shotgun (WGS) entry which is preliminary data.</text>
</comment>
<dbReference type="SUPFAM" id="SSF53187">
    <property type="entry name" value="Zn-dependent exopeptidases"/>
    <property type="match status" value="1"/>
</dbReference>
<dbReference type="SUPFAM" id="SSF55031">
    <property type="entry name" value="Bacterial exopeptidase dimerisation domain"/>
    <property type="match status" value="1"/>
</dbReference>
<evidence type="ECO:0000313" key="4">
    <source>
        <dbReference type="Proteomes" id="UP000287605"/>
    </source>
</evidence>
<dbReference type="NCBIfam" id="TIGR01891">
    <property type="entry name" value="amidohydrolases"/>
    <property type="match status" value="1"/>
</dbReference>
<dbReference type="OrthoDB" id="9776731at2"/>
<keyword evidence="1" id="KW-0464">Manganese</keyword>
<dbReference type="PANTHER" id="PTHR11014:SF63">
    <property type="entry name" value="METALLOPEPTIDASE, PUTATIVE (AFU_ORTHOLOGUE AFUA_6G09600)-RELATED"/>
    <property type="match status" value="1"/>
</dbReference>
<keyword evidence="1" id="KW-0479">Metal-binding</keyword>
<accession>A0A430AQB0</accession>
<dbReference type="GO" id="GO:0016787">
    <property type="term" value="F:hydrolase activity"/>
    <property type="evidence" value="ECO:0007669"/>
    <property type="project" value="InterPro"/>
</dbReference>
<dbReference type="PANTHER" id="PTHR11014">
    <property type="entry name" value="PEPTIDASE M20 FAMILY MEMBER"/>
    <property type="match status" value="1"/>
</dbReference>
<dbReference type="Pfam" id="PF01546">
    <property type="entry name" value="Peptidase_M20"/>
    <property type="match status" value="1"/>
</dbReference>
<proteinExistence type="predicted"/>
<evidence type="ECO:0000259" key="2">
    <source>
        <dbReference type="Pfam" id="PF07687"/>
    </source>
</evidence>
<feature type="binding site" evidence="1">
    <location>
        <position position="149"/>
    </location>
    <ligand>
        <name>Mn(2+)</name>
        <dbReference type="ChEBI" id="CHEBI:29035"/>
        <label>2</label>
    </ligand>
</feature>
<sequence length="361" mass="40920">MLEQYRRELHLIPEIGFQEFETKSYLYDHVKKTSGILHEVGETGIIIFYDNGKDKTIGFRADIDGLPITEETDHDFVSQHSGFMHACGHDGHMAMVLGIFDYLEKHVHKLEKNIVLVFQPSEEALGGSQSIIDSGLLQKYSVSEFYGFHLWPGLPKGNVFSKGKELMSQASDVNITVHGKSMHIAERRKGVDALQVACRLLNAIYDYEETIDPTVDHLLKFGQMGAGTVRNVIASEAKVYGTIRSYDNHVHQEMKLALEKIVEVSQEKFQCQITLNYKDGCDAVINDEKLFSKLSQELGIHPLEKPVMQSEDFGNYTSFIPSVFSFLGIGNTPSLHESTFDFDSRVLYKGFDFYKNILYLK</sequence>
<feature type="binding site" evidence="1">
    <location>
        <position position="123"/>
    </location>
    <ligand>
        <name>Mn(2+)</name>
        <dbReference type="ChEBI" id="CHEBI:29035"/>
        <label>2</label>
    </ligand>
</feature>
<dbReference type="Pfam" id="PF07687">
    <property type="entry name" value="M20_dimer"/>
    <property type="match status" value="1"/>
</dbReference>
<dbReference type="PIRSF" id="PIRSF005962">
    <property type="entry name" value="Pept_M20D_amidohydro"/>
    <property type="match status" value="1"/>
</dbReference>
<organism evidence="3 4">
    <name type="scientific">Vagococcus elongatus</name>
    <dbReference type="NCBI Taxonomy" id="180344"/>
    <lineage>
        <taxon>Bacteria</taxon>
        <taxon>Bacillati</taxon>
        <taxon>Bacillota</taxon>
        <taxon>Bacilli</taxon>
        <taxon>Lactobacillales</taxon>
        <taxon>Enterococcaceae</taxon>
        <taxon>Vagococcus</taxon>
    </lineage>
</organism>
<evidence type="ECO:0000313" key="3">
    <source>
        <dbReference type="EMBL" id="RSU10308.1"/>
    </source>
</evidence>
<dbReference type="InterPro" id="IPR011650">
    <property type="entry name" value="Peptidase_M20_dimer"/>
</dbReference>
<dbReference type="InterPro" id="IPR017439">
    <property type="entry name" value="Amidohydrolase"/>
</dbReference>
<dbReference type="Proteomes" id="UP000287605">
    <property type="component" value="Unassembled WGS sequence"/>
</dbReference>
<dbReference type="Gene3D" id="3.40.630.10">
    <property type="entry name" value="Zn peptidases"/>
    <property type="match status" value="1"/>
</dbReference>
<dbReference type="Gene3D" id="3.30.70.360">
    <property type="match status" value="1"/>
</dbReference>
<dbReference type="EMBL" id="NGKA01000015">
    <property type="protein sequence ID" value="RSU10308.1"/>
    <property type="molecule type" value="Genomic_DNA"/>
</dbReference>
<name>A0A430AQB0_9ENTE</name>
<keyword evidence="4" id="KW-1185">Reference proteome</keyword>
<dbReference type="RefSeq" id="WP_126809555.1">
    <property type="nucleotide sequence ID" value="NZ_NGKA01000015.1"/>
</dbReference>
<dbReference type="InterPro" id="IPR002933">
    <property type="entry name" value="Peptidase_M20"/>
</dbReference>